<dbReference type="CDD" id="cd10288">
    <property type="entry name" value="prolactin_like"/>
    <property type="match status" value="1"/>
</dbReference>
<evidence type="ECO:0000256" key="8">
    <source>
        <dbReference type="RuleBase" id="RU003618"/>
    </source>
</evidence>
<evidence type="ECO:0000256" key="9">
    <source>
        <dbReference type="SAM" id="SignalP"/>
    </source>
</evidence>
<dbReference type="Gene3D" id="1.20.1250.10">
    <property type="match status" value="1"/>
</dbReference>
<evidence type="ECO:0000256" key="3">
    <source>
        <dbReference type="ARBA" id="ARBA00022525"/>
    </source>
</evidence>
<keyword evidence="5 9" id="KW-0732">Signal</keyword>
<evidence type="ECO:0000256" key="5">
    <source>
        <dbReference type="ARBA" id="ARBA00022729"/>
    </source>
</evidence>
<evidence type="ECO:0000256" key="1">
    <source>
        <dbReference type="ARBA" id="ARBA00004613"/>
    </source>
</evidence>
<dbReference type="PANTHER" id="PTHR11417">
    <property type="entry name" value="SOMATOTROPIN,PROLACTIN"/>
    <property type="match status" value="1"/>
</dbReference>
<dbReference type="KEGG" id="rno:24283"/>
<sequence length="221" mass="25007">MQLSLTQPCFSGTLLMLAVSTLLLWEQVTSAPNYRMSTGSLYQRVVELSHYTHDLASKVFIEFDMKFGRTVWTHNLMLSPCHTAAIPTPENSEQVHQAKSEDLLKVSITILQAWQEPLKHIVAAVATLPDGSDTLLSRTKELEERIQGLLEGLETILSRVQPGAVGSDYTFWSEWSDLQSSDKSTKNGVLSVLYRCMRRDTHKVDNFLKVLKCRDIYNNNC</sequence>
<dbReference type="OMA" id="ICANHNT"/>
<dbReference type="FunFam" id="1.20.1250.10:FF:000043">
    <property type="entry name" value="Growth hormone d5"/>
    <property type="match status" value="1"/>
</dbReference>
<dbReference type="PROSITE" id="PS00338">
    <property type="entry name" value="SOMATOTROPIN_2"/>
    <property type="match status" value="1"/>
</dbReference>
<gene>
    <name evidence="12" type="primary">Prl3b1</name>
    <name evidence="11" type="synonym">Csh2</name>
    <name evidence="10" type="synonym">Ghd15</name>
    <name evidence="11" type="ORF">rCG_44139</name>
</gene>
<reference evidence="11" key="1">
    <citation type="journal article" date="2005" name="Genome Res.">
        <title>Gene and alternative splicing annotation with AIR.</title>
        <authorList>
            <person name="Florea L."/>
            <person name="Di Francesco V."/>
            <person name="Miller J."/>
            <person name="Turner R."/>
            <person name="Yao A."/>
            <person name="Harris M."/>
            <person name="Walenz B."/>
            <person name="Mobarry C."/>
            <person name="Merkulov G.V."/>
            <person name="Charlab R."/>
            <person name="Dew I."/>
            <person name="Deng Z."/>
            <person name="Istrail S."/>
            <person name="Li P."/>
            <person name="Sutton G."/>
        </authorList>
    </citation>
    <scope>NUCLEOTIDE SEQUENCE</scope>
    <source>
        <strain evidence="11">BN</strain>
    </source>
</reference>
<dbReference type="GO" id="GO:0005179">
    <property type="term" value="F:hormone activity"/>
    <property type="evidence" value="ECO:0007669"/>
    <property type="project" value="UniProtKB-KW"/>
</dbReference>
<evidence type="ECO:0000313" key="10">
    <source>
        <dbReference type="EMBL" id="CDW51455.1"/>
    </source>
</evidence>
<dbReference type="InterPro" id="IPR009079">
    <property type="entry name" value="4_helix_cytokine-like_core"/>
</dbReference>
<keyword evidence="4 8" id="KW-0372">Hormone</keyword>
<feature type="binding site" evidence="7">
    <location>
        <position position="50"/>
    </location>
    <ligand>
        <name>Zn(2+)</name>
        <dbReference type="ChEBI" id="CHEBI:29105"/>
    </ligand>
</feature>
<comment type="subcellular location">
    <subcellularLocation>
        <location evidence="1 8">Secreted</location>
    </subcellularLocation>
</comment>
<evidence type="ECO:0000256" key="4">
    <source>
        <dbReference type="ARBA" id="ARBA00022702"/>
    </source>
</evidence>
<dbReference type="PROSITE" id="PS00266">
    <property type="entry name" value="SOMATOTROPIN_1"/>
    <property type="match status" value="1"/>
</dbReference>
<proteinExistence type="evidence at transcript level"/>
<keyword evidence="7" id="KW-0479">Metal-binding</keyword>
<keyword evidence="3" id="KW-0964">Secreted</keyword>
<dbReference type="GeneID" id="24283"/>
<accession>A0A0M5HDY9</accession>
<dbReference type="GO" id="GO:0005576">
    <property type="term" value="C:extracellular region"/>
    <property type="evidence" value="ECO:0007669"/>
    <property type="project" value="UniProtKB-SubCell"/>
</dbReference>
<dbReference type="RefSeq" id="NP_036667.1">
    <property type="nucleotide sequence ID" value="NM_012535.3"/>
</dbReference>
<reference evidence="11" key="2">
    <citation type="submission" date="2005-07" db="EMBL/GenBank/DDBJ databases">
        <authorList>
            <person name="Mural R.J."/>
            <person name="Li P.W."/>
            <person name="Adams M.D."/>
            <person name="Amanatides P.G."/>
            <person name="Baden-Tillson H."/>
            <person name="Barnstead M."/>
            <person name="Chin S.H."/>
            <person name="Dew I."/>
            <person name="Evans C.A."/>
            <person name="Ferriera S."/>
            <person name="Flanigan M."/>
            <person name="Fosler C."/>
            <person name="Glodek A."/>
            <person name="Gu Z."/>
            <person name="Holt R.A."/>
            <person name="Jennings D."/>
            <person name="Kraft C.L."/>
            <person name="Lu F."/>
            <person name="Nguyen T."/>
            <person name="Nusskern D.R."/>
            <person name="Pfannkoch C.M."/>
            <person name="Sitter C."/>
            <person name="Sutton G.G."/>
            <person name="Venter J.C."/>
            <person name="Wang Z."/>
            <person name="Woodage T."/>
            <person name="Zheng X.H."/>
            <person name="Zhong F."/>
        </authorList>
    </citation>
    <scope>NUCLEOTIDE SEQUENCE</scope>
    <source>
        <strain evidence="11">BN</strain>
    </source>
</reference>
<evidence type="ECO:0000256" key="2">
    <source>
        <dbReference type="ARBA" id="ARBA00008474"/>
    </source>
</evidence>
<comment type="similarity">
    <text evidence="2 8">Belongs to the somatotropin/prolactin family.</text>
</comment>
<organism evidence="10">
    <name type="scientific">Rattus norvegicus</name>
    <name type="common">Rat</name>
    <dbReference type="NCBI Taxonomy" id="10116"/>
    <lineage>
        <taxon>Eukaryota</taxon>
        <taxon>Metazoa</taxon>
        <taxon>Chordata</taxon>
        <taxon>Craniata</taxon>
        <taxon>Vertebrata</taxon>
        <taxon>Euteleostomi</taxon>
        <taxon>Mammalia</taxon>
        <taxon>Eutheria</taxon>
        <taxon>Euarchontoglires</taxon>
        <taxon>Glires</taxon>
        <taxon>Rodentia</taxon>
        <taxon>Myomorpha</taxon>
        <taxon>Muroidea</taxon>
        <taxon>Muridae</taxon>
        <taxon>Murinae</taxon>
        <taxon>Rattus</taxon>
    </lineage>
</organism>
<dbReference type="EMBL" id="LM644208">
    <property type="protein sequence ID" value="CDW51455.1"/>
    <property type="molecule type" value="mRNA"/>
</dbReference>
<keyword evidence="7" id="KW-0862">Zinc</keyword>
<dbReference type="InterPro" id="IPR018116">
    <property type="entry name" value="Somatotropin_CS"/>
</dbReference>
<dbReference type="SMR" id="A0A0M5HDY9"/>
<dbReference type="RGD" id="2429">
    <property type="gene designation" value="Prl3b1"/>
</dbReference>
<reference evidence="10" key="4">
    <citation type="journal article" date="2016" name="Data Brief">
        <title>Curated eutherian third party data gene data sets.</title>
        <authorList>
            <person name="Premzl M."/>
        </authorList>
    </citation>
    <scope>NUCLEOTIDE SEQUENCE</scope>
</reference>
<reference evidence="10" key="5">
    <citation type="journal article" date="2019" name="Gene Rep">
        <title>Eutherian third-party data gene collections.</title>
        <authorList>
            <person name="Premzl M."/>
        </authorList>
    </citation>
    <scope>NUCLEOTIDE SEQUENCE</scope>
</reference>
<dbReference type="AlphaFoldDB" id="A0A0M5HDY9"/>
<dbReference type="PRINTS" id="PR00836">
    <property type="entry name" value="SOMATOTROPIN"/>
</dbReference>
<name>A0A0M5HDY9_RAT</name>
<keyword evidence="6" id="KW-1015">Disulfide bond</keyword>
<evidence type="ECO:0000256" key="6">
    <source>
        <dbReference type="ARBA" id="ARBA00023157"/>
    </source>
</evidence>
<dbReference type="InterPro" id="IPR001400">
    <property type="entry name" value="Somatotropin/Prolactin"/>
</dbReference>
<dbReference type="Proteomes" id="UP000234681">
    <property type="component" value="Chromosome 17"/>
</dbReference>
<dbReference type="SUPFAM" id="SSF47266">
    <property type="entry name" value="4-helical cytokines"/>
    <property type="match status" value="1"/>
</dbReference>
<reference evidence="10" key="3">
    <citation type="journal article" date="2015" name="Genom Data">
        <title>Third party data gene data set of eutherian growth hormone genes.</title>
        <authorList>
            <person name="Premzl M."/>
        </authorList>
    </citation>
    <scope>NUCLEOTIDE SEQUENCE</scope>
</reference>
<dbReference type="EMBL" id="CH473977">
    <property type="protein sequence ID" value="EDL98430.1"/>
    <property type="molecule type" value="Genomic_DNA"/>
</dbReference>
<dbReference type="PANTHER" id="PTHR11417:SF37">
    <property type="entry name" value="PROLACTIN-3B1"/>
    <property type="match status" value="1"/>
</dbReference>
<dbReference type="CTD" id="18776"/>
<protein>
    <submittedName>
        <fullName evidence="11">Chorionic somatomammotropin hormone 2, isoform CRA_b</fullName>
    </submittedName>
    <submittedName>
        <fullName evidence="10">Growth hormone d15</fullName>
    </submittedName>
</protein>
<dbReference type="ExpressionAtlas" id="A0A0M5HDY9">
    <property type="expression patterns" value="baseline and differential"/>
</dbReference>
<feature type="signal peptide" evidence="9">
    <location>
        <begin position="1"/>
        <end position="30"/>
    </location>
</feature>
<dbReference type="GO" id="GO:0046872">
    <property type="term" value="F:metal ion binding"/>
    <property type="evidence" value="ECO:0007669"/>
    <property type="project" value="UniProtKB-KW"/>
</dbReference>
<evidence type="ECO:0000256" key="7">
    <source>
        <dbReference type="PIRSR" id="PIRSR601400-1"/>
    </source>
</evidence>
<feature type="binding site" evidence="7">
    <location>
        <position position="205"/>
    </location>
    <ligand>
        <name>Zn(2+)</name>
        <dbReference type="ChEBI" id="CHEBI:29105"/>
    </ligand>
</feature>
<dbReference type="OrthoDB" id="9946219at2759"/>
<evidence type="ECO:0000313" key="11">
    <source>
        <dbReference type="EMBL" id="EDL98430.1"/>
    </source>
</evidence>
<feature type="chain" id="PRO_5014234029" evidence="9">
    <location>
        <begin position="31"/>
        <end position="221"/>
    </location>
</feature>
<evidence type="ECO:0000313" key="12">
    <source>
        <dbReference type="RGD" id="2429"/>
    </source>
</evidence>
<dbReference type="Pfam" id="PF00103">
    <property type="entry name" value="Hormone_1"/>
    <property type="match status" value="1"/>
</dbReference>